<dbReference type="GO" id="GO:0003677">
    <property type="term" value="F:DNA binding"/>
    <property type="evidence" value="ECO:0007669"/>
    <property type="project" value="UniProtKB-UniRule"/>
</dbReference>
<dbReference type="Proteomes" id="UP000199527">
    <property type="component" value="Unassembled WGS sequence"/>
</dbReference>
<dbReference type="SMART" id="SM00862">
    <property type="entry name" value="Trans_reg_C"/>
    <property type="match status" value="1"/>
</dbReference>
<dbReference type="GO" id="GO:0006355">
    <property type="term" value="P:regulation of DNA-templated transcription"/>
    <property type="evidence" value="ECO:0007669"/>
    <property type="project" value="InterPro"/>
</dbReference>
<reference evidence="6" key="1">
    <citation type="submission" date="2016-10" db="EMBL/GenBank/DDBJ databases">
        <authorList>
            <person name="Varghese N."/>
            <person name="Submissions S."/>
        </authorList>
    </citation>
    <scope>NUCLEOTIDE SEQUENCE [LARGE SCALE GENOMIC DNA]</scope>
    <source>
        <strain evidence="6">DSM 23317</strain>
    </source>
</reference>
<dbReference type="GO" id="GO:0000160">
    <property type="term" value="P:phosphorelay signal transduction system"/>
    <property type="evidence" value="ECO:0007669"/>
    <property type="project" value="InterPro"/>
</dbReference>
<feature type="DNA-binding region" description="OmpR/PhoB-type" evidence="2">
    <location>
        <begin position="2"/>
        <end position="101"/>
    </location>
</feature>
<evidence type="ECO:0000259" key="4">
    <source>
        <dbReference type="PROSITE" id="PS51755"/>
    </source>
</evidence>
<keyword evidence="3" id="KW-0812">Transmembrane</keyword>
<evidence type="ECO:0000313" key="5">
    <source>
        <dbReference type="EMBL" id="SDK10258.1"/>
    </source>
</evidence>
<accession>A0A1G8Z5E4</accession>
<dbReference type="Pfam" id="PF00486">
    <property type="entry name" value="Trans_reg_C"/>
    <property type="match status" value="1"/>
</dbReference>
<evidence type="ECO:0000256" key="2">
    <source>
        <dbReference type="PROSITE-ProRule" id="PRU01091"/>
    </source>
</evidence>
<protein>
    <submittedName>
        <fullName evidence="5">DNA-binding winged helix-turn-helix (WHTH) domain-containing protein</fullName>
    </submittedName>
</protein>
<evidence type="ECO:0000256" key="3">
    <source>
        <dbReference type="SAM" id="Phobius"/>
    </source>
</evidence>
<dbReference type="InterPro" id="IPR036388">
    <property type="entry name" value="WH-like_DNA-bd_sf"/>
</dbReference>
<dbReference type="CDD" id="cd00383">
    <property type="entry name" value="trans_reg_C"/>
    <property type="match status" value="1"/>
</dbReference>
<evidence type="ECO:0000256" key="1">
    <source>
        <dbReference type="ARBA" id="ARBA00023125"/>
    </source>
</evidence>
<dbReference type="InterPro" id="IPR001867">
    <property type="entry name" value="OmpR/PhoB-type_DNA-bd"/>
</dbReference>
<name>A0A1G8Z5E4_9GAMM</name>
<keyword evidence="3" id="KW-0472">Membrane</keyword>
<dbReference type="OrthoDB" id="5904978at2"/>
<dbReference type="Gene3D" id="1.10.10.10">
    <property type="entry name" value="Winged helix-like DNA-binding domain superfamily/Winged helix DNA-binding domain"/>
    <property type="match status" value="1"/>
</dbReference>
<sequence>MVKHLQLTSYLVLDNQHLCLIDQRSGDEVKLSFAESAVLHHLVVRQHEICTKEDLLSVGWPERVVAPSSLIQCISTLRKKLEPYPEFSLKTVARRGYQVVINDESLNVAPTAAMASPGELPAPSSKRTRMALIAITVLLVVGMVFVLQFPRIHASNSLNDWVWIESGKLKIGNAKGQTDVLASSQATNAELARWQRHFGSGYVQPVIADYKAFALTDGKTDSISICPGFEDGKGCAGKDIININFPTTEKVKMDLPVFFELAKIMEQRIRYNRIELPTIPYHQGELTEHMYSADMYFPRNDQLLVRVDHNISVVYKDDSKGMFFASFCVTDQDCKTSPIKYDFEGEFVRYDAYIGDHKIDVFKVSTNSRNLHKPEVVTPAALPYYRELRRQSLSDEALYFYRFYQDEHSAAWVIPFYGHTVAWMKQSTMAM</sequence>
<keyword evidence="6" id="KW-1185">Reference proteome</keyword>
<feature type="domain" description="OmpR/PhoB-type" evidence="4">
    <location>
        <begin position="2"/>
        <end position="101"/>
    </location>
</feature>
<gene>
    <name evidence="5" type="ORF">SAMN04488540_1192</name>
</gene>
<dbReference type="AlphaFoldDB" id="A0A1G8Z5E4"/>
<keyword evidence="3" id="KW-1133">Transmembrane helix</keyword>
<dbReference type="SUPFAM" id="SSF46894">
    <property type="entry name" value="C-terminal effector domain of the bipartite response regulators"/>
    <property type="match status" value="1"/>
</dbReference>
<dbReference type="PROSITE" id="PS51755">
    <property type="entry name" value="OMPR_PHOB"/>
    <property type="match status" value="1"/>
</dbReference>
<evidence type="ECO:0000313" key="6">
    <source>
        <dbReference type="Proteomes" id="UP000199527"/>
    </source>
</evidence>
<dbReference type="InterPro" id="IPR016032">
    <property type="entry name" value="Sig_transdc_resp-reg_C-effctor"/>
</dbReference>
<organism evidence="5 6">
    <name type="scientific">Ferrimonas sediminum</name>
    <dbReference type="NCBI Taxonomy" id="718193"/>
    <lineage>
        <taxon>Bacteria</taxon>
        <taxon>Pseudomonadati</taxon>
        <taxon>Pseudomonadota</taxon>
        <taxon>Gammaproteobacteria</taxon>
        <taxon>Alteromonadales</taxon>
        <taxon>Ferrimonadaceae</taxon>
        <taxon>Ferrimonas</taxon>
    </lineage>
</organism>
<feature type="transmembrane region" description="Helical" evidence="3">
    <location>
        <begin position="130"/>
        <end position="149"/>
    </location>
</feature>
<dbReference type="EMBL" id="FNEM01000019">
    <property type="protein sequence ID" value="SDK10258.1"/>
    <property type="molecule type" value="Genomic_DNA"/>
</dbReference>
<keyword evidence="1 2" id="KW-0238">DNA-binding</keyword>
<proteinExistence type="predicted"/>